<comment type="caution">
    <text evidence="3">The sequence shown here is derived from an EMBL/GenBank/DDBJ whole genome shotgun (WGS) entry which is preliminary data.</text>
</comment>
<name>A0A418PQ35_9BACT</name>
<protein>
    <submittedName>
        <fullName evidence="3">DUF4412 domain-containing protein</fullName>
    </submittedName>
</protein>
<keyword evidence="1" id="KW-0732">Signal</keyword>
<dbReference type="Proteomes" id="UP000283522">
    <property type="component" value="Unassembled WGS sequence"/>
</dbReference>
<dbReference type="AlphaFoldDB" id="A0A418PQ35"/>
<organism evidence="3 4">
    <name type="scientific">Algoriphagus lacus</name>
    <dbReference type="NCBI Taxonomy" id="2056311"/>
    <lineage>
        <taxon>Bacteria</taxon>
        <taxon>Pseudomonadati</taxon>
        <taxon>Bacteroidota</taxon>
        <taxon>Cytophagia</taxon>
        <taxon>Cytophagales</taxon>
        <taxon>Cyclobacteriaceae</taxon>
        <taxon>Algoriphagus</taxon>
    </lineage>
</organism>
<keyword evidence="4" id="KW-1185">Reference proteome</keyword>
<feature type="signal peptide" evidence="1">
    <location>
        <begin position="1"/>
        <end position="22"/>
    </location>
</feature>
<evidence type="ECO:0000313" key="3">
    <source>
        <dbReference type="EMBL" id="RIW14402.1"/>
    </source>
</evidence>
<gene>
    <name evidence="3" type="ORF">D0X99_12610</name>
</gene>
<proteinExistence type="predicted"/>
<evidence type="ECO:0000259" key="2">
    <source>
        <dbReference type="Pfam" id="PF14371"/>
    </source>
</evidence>
<sequence>MKKSVLSLLIFAGAILSFQAEAQLLKKIQNAAAQGVQNAANQKANQEANKAGNEAMEGMLGNMMEPAPTESSYSFSGYMVMEIVTTDKKGKTEKPVKMQYLLSKTPEFMGMAYEDPENSTAVTTTIMDSKNSAMVILIDDGKDKSSMAIKADYNKIQEEVDKESQEQLSNPNYKLEKTGNKKDILGYSCEEYLVTTEDGEGRYWVTEKPIDGLSVFSPQSNPMVSNKTMERYSELFSNAPKGSFMEMIFSDKEGNVTDMKVVELNTNQPRNFSMADYPNLMKQ</sequence>
<feature type="chain" id="PRO_5018986277" evidence="1">
    <location>
        <begin position="23"/>
        <end position="283"/>
    </location>
</feature>
<feature type="domain" description="DUF4412" evidence="2">
    <location>
        <begin position="75"/>
        <end position="267"/>
    </location>
</feature>
<dbReference type="EMBL" id="QXML01000006">
    <property type="protein sequence ID" value="RIW14402.1"/>
    <property type="molecule type" value="Genomic_DNA"/>
</dbReference>
<dbReference type="RefSeq" id="WP_119478200.1">
    <property type="nucleotide sequence ID" value="NZ_QXML01000006.1"/>
</dbReference>
<evidence type="ECO:0000313" key="4">
    <source>
        <dbReference type="Proteomes" id="UP000283522"/>
    </source>
</evidence>
<dbReference type="OrthoDB" id="1524221at2"/>
<dbReference type="Pfam" id="PF14371">
    <property type="entry name" value="DUF4412"/>
    <property type="match status" value="1"/>
</dbReference>
<dbReference type="InterPro" id="IPR025524">
    <property type="entry name" value="DUF4412"/>
</dbReference>
<evidence type="ECO:0000256" key="1">
    <source>
        <dbReference type="SAM" id="SignalP"/>
    </source>
</evidence>
<accession>A0A418PQ35</accession>
<reference evidence="3 4" key="1">
    <citation type="submission" date="2018-09" db="EMBL/GenBank/DDBJ databases">
        <authorList>
            <person name="Wang X."/>
            <person name="Du Z."/>
        </authorList>
    </citation>
    <scope>NUCLEOTIDE SEQUENCE [LARGE SCALE GENOMIC DNA]</scope>
    <source>
        <strain evidence="3 4">N3</strain>
    </source>
</reference>